<keyword evidence="3" id="KW-1185">Reference proteome</keyword>
<protein>
    <submittedName>
        <fullName evidence="2">Uncharacterized protein</fullName>
    </submittedName>
</protein>
<evidence type="ECO:0000313" key="3">
    <source>
        <dbReference type="Proteomes" id="UP001642464"/>
    </source>
</evidence>
<keyword evidence="1" id="KW-0472">Membrane</keyword>
<evidence type="ECO:0000313" key="2">
    <source>
        <dbReference type="EMBL" id="CAK9064626.1"/>
    </source>
</evidence>
<feature type="transmembrane region" description="Helical" evidence="1">
    <location>
        <begin position="339"/>
        <end position="362"/>
    </location>
</feature>
<name>A0ABP0NMB6_9DINO</name>
<keyword evidence="1" id="KW-1133">Transmembrane helix</keyword>
<keyword evidence="1" id="KW-0812">Transmembrane</keyword>
<dbReference type="Proteomes" id="UP001642464">
    <property type="component" value="Unassembled WGS sequence"/>
</dbReference>
<comment type="caution">
    <text evidence="2">The sequence shown here is derived from an EMBL/GenBank/DDBJ whole genome shotgun (WGS) entry which is preliminary data.</text>
</comment>
<proteinExistence type="predicted"/>
<organism evidence="2 3">
    <name type="scientific">Durusdinium trenchii</name>
    <dbReference type="NCBI Taxonomy" id="1381693"/>
    <lineage>
        <taxon>Eukaryota</taxon>
        <taxon>Sar</taxon>
        <taxon>Alveolata</taxon>
        <taxon>Dinophyceae</taxon>
        <taxon>Suessiales</taxon>
        <taxon>Symbiodiniaceae</taxon>
        <taxon>Durusdinium</taxon>
    </lineage>
</organism>
<accession>A0ABP0NMB6</accession>
<feature type="transmembrane region" description="Helical" evidence="1">
    <location>
        <begin position="301"/>
        <end position="319"/>
    </location>
</feature>
<feature type="transmembrane region" description="Helical" evidence="1">
    <location>
        <begin position="232"/>
        <end position="251"/>
    </location>
</feature>
<sequence>MPSPVDEVAFVAPSGLRPVSPSSLENPIHRVNRAVESSPEELAERLAKALLPAMESRLARLEATVQQLPRGTIQRAELSEAATLIAASVSSAMQERLNSLEDRVEAIAAEASASSTFPWAFEDSGLQRAAVRDISVGSGTCGAGGDLRKPGTGLFQTRHSASLLTEEDKTVTRLRRVSKEKTTKETFLRRGFVVNFRRLMELQKVFAIIHELIKSTAIAALTLVLASDIWQLGYSVMFVVILFLIYGFHAAHYDTMDISDYAHLVQLLEDDNGICGGRNVDNPNRLLKALTLARTGRRRRAFLMILLFGLLCASMWSLVAYSWTMELEDSGIWQIGGEFYATLLLVGTLMLIFHAIFEWLYWRETQCIMPWWSRMRKVPWDPVIHGIPHRFRWLGLPSMWFTSSEAYADLAQWIHLAKGQPSERKVNKVFPEEMALYSLQASGACQLRRTLQHAKLYSVHTSSFLTRTGAKSPGQLQDLPNGGHPEALQIDFMFYDIQSKEYLQPEEEYTNTQIHVVHHAGHGPDFDRNVTLLNRQRDGKVSSSVL</sequence>
<gene>
    <name evidence="2" type="ORF">SCF082_LOCUS33234</name>
</gene>
<reference evidence="2 3" key="1">
    <citation type="submission" date="2024-02" db="EMBL/GenBank/DDBJ databases">
        <authorList>
            <person name="Chen Y."/>
            <person name="Shah S."/>
            <person name="Dougan E. K."/>
            <person name="Thang M."/>
            <person name="Chan C."/>
        </authorList>
    </citation>
    <scope>NUCLEOTIDE SEQUENCE [LARGE SCALE GENOMIC DNA]</scope>
</reference>
<evidence type="ECO:0000256" key="1">
    <source>
        <dbReference type="SAM" id="Phobius"/>
    </source>
</evidence>
<dbReference type="EMBL" id="CAXAMM010029391">
    <property type="protein sequence ID" value="CAK9064626.1"/>
    <property type="molecule type" value="Genomic_DNA"/>
</dbReference>